<accession>A0ABV3GJH5</accession>
<proteinExistence type="predicted"/>
<comment type="caution">
    <text evidence="2">The sequence shown here is derived from an EMBL/GenBank/DDBJ whole genome shotgun (WGS) entry which is preliminary data.</text>
</comment>
<protein>
    <submittedName>
        <fullName evidence="2">Uncharacterized protein</fullName>
    </submittedName>
</protein>
<name>A0ABV3GJH5_MICGL</name>
<organism evidence="2 3">
    <name type="scientific">Microtetraspora glauca</name>
    <dbReference type="NCBI Taxonomy" id="1996"/>
    <lineage>
        <taxon>Bacteria</taxon>
        <taxon>Bacillati</taxon>
        <taxon>Actinomycetota</taxon>
        <taxon>Actinomycetes</taxon>
        <taxon>Streptosporangiales</taxon>
        <taxon>Streptosporangiaceae</taxon>
        <taxon>Microtetraspora</taxon>
    </lineage>
</organism>
<keyword evidence="3" id="KW-1185">Reference proteome</keyword>
<dbReference type="RefSeq" id="WP_358136358.1">
    <property type="nucleotide sequence ID" value="NZ_JBFALK010000014.1"/>
</dbReference>
<dbReference type="EMBL" id="JBFALK010000014">
    <property type="protein sequence ID" value="MEV0971796.1"/>
    <property type="molecule type" value="Genomic_DNA"/>
</dbReference>
<feature type="region of interest" description="Disordered" evidence="1">
    <location>
        <begin position="20"/>
        <end position="57"/>
    </location>
</feature>
<gene>
    <name evidence="2" type="ORF">AB0I59_24600</name>
</gene>
<sequence length="57" mass="6069">MREFIILSAAMLRRPDLAEPATGERAQGAFPTHVVSRDAPAGSRDTCLDRLAGGQTS</sequence>
<evidence type="ECO:0000313" key="2">
    <source>
        <dbReference type="EMBL" id="MEV0971796.1"/>
    </source>
</evidence>
<dbReference type="Proteomes" id="UP001551675">
    <property type="component" value="Unassembled WGS sequence"/>
</dbReference>
<reference evidence="2 3" key="1">
    <citation type="submission" date="2024-06" db="EMBL/GenBank/DDBJ databases">
        <title>The Natural Products Discovery Center: Release of the First 8490 Sequenced Strains for Exploring Actinobacteria Biosynthetic Diversity.</title>
        <authorList>
            <person name="Kalkreuter E."/>
            <person name="Kautsar S.A."/>
            <person name="Yang D."/>
            <person name="Bader C.D."/>
            <person name="Teijaro C.N."/>
            <person name="Fluegel L."/>
            <person name="Davis C.M."/>
            <person name="Simpson J.R."/>
            <person name="Lauterbach L."/>
            <person name="Steele A.D."/>
            <person name="Gui C."/>
            <person name="Meng S."/>
            <person name="Li G."/>
            <person name="Viehrig K."/>
            <person name="Ye F."/>
            <person name="Su P."/>
            <person name="Kiefer A.F."/>
            <person name="Nichols A."/>
            <person name="Cepeda A.J."/>
            <person name="Yan W."/>
            <person name="Fan B."/>
            <person name="Jiang Y."/>
            <person name="Adhikari A."/>
            <person name="Zheng C.-J."/>
            <person name="Schuster L."/>
            <person name="Cowan T.M."/>
            <person name="Smanski M.J."/>
            <person name="Chevrette M.G."/>
            <person name="De Carvalho L.P.S."/>
            <person name="Shen B."/>
        </authorList>
    </citation>
    <scope>NUCLEOTIDE SEQUENCE [LARGE SCALE GENOMIC DNA]</scope>
    <source>
        <strain evidence="2 3">NPDC050100</strain>
    </source>
</reference>
<evidence type="ECO:0000256" key="1">
    <source>
        <dbReference type="SAM" id="MobiDB-lite"/>
    </source>
</evidence>
<evidence type="ECO:0000313" key="3">
    <source>
        <dbReference type="Proteomes" id="UP001551675"/>
    </source>
</evidence>